<sequence length="120" mass="13742">MGARTGSEGKNKLMELSYDSEKKWRVVCSGKTNKELSSTLEPDTTEHVVILLRNDNQFSAYVDGKSVGGGAPCKLGYYGFERDLPLLHWRGWRQHGKKRRRLCDCDERPAVQPPVEFRRD</sequence>
<dbReference type="Gene3D" id="2.60.120.200">
    <property type="match status" value="1"/>
</dbReference>
<name>K2MNY6_TRYCR</name>
<dbReference type="Proteomes" id="UP000007350">
    <property type="component" value="Unassembled WGS sequence"/>
</dbReference>
<evidence type="ECO:0000313" key="3">
    <source>
        <dbReference type="Proteomes" id="UP000007350"/>
    </source>
</evidence>
<evidence type="ECO:0000259" key="1">
    <source>
        <dbReference type="Pfam" id="PF22925"/>
    </source>
</evidence>
<dbReference type="Pfam" id="PF22925">
    <property type="entry name" value="TS_C"/>
    <property type="match status" value="1"/>
</dbReference>
<protein>
    <submittedName>
        <fullName evidence="2">Trans-sialidase, putative</fullName>
    </submittedName>
</protein>
<dbReference type="InterPro" id="IPR055239">
    <property type="entry name" value="TS_C"/>
</dbReference>
<proteinExistence type="predicted"/>
<reference evidence="2 3" key="1">
    <citation type="journal article" date="2012" name="BMC Genomics">
        <title>Comparative genomic analysis of human infective Trypanosoma cruzi lineages with the bat-restricted subspecies T. cruzi marinkellei.</title>
        <authorList>
            <person name="Franzen O."/>
            <person name="Talavera-Lopez C."/>
            <person name="Ochaya S."/>
            <person name="Butler C.E."/>
            <person name="Messenger L.A."/>
            <person name="Lewis M.D."/>
            <person name="Llewellyn M.S."/>
            <person name="Marinkelle C.J."/>
            <person name="Tyler K.M."/>
            <person name="Miles M.A."/>
            <person name="Andersson B."/>
        </authorList>
    </citation>
    <scope>NUCLEOTIDE SEQUENCE [LARGE SCALE GENOMIC DNA]</scope>
    <source>
        <strain evidence="2 3">B7</strain>
    </source>
</reference>
<feature type="non-terminal residue" evidence="2">
    <location>
        <position position="120"/>
    </location>
</feature>
<comment type="caution">
    <text evidence="2">The sequence shown here is derived from an EMBL/GenBank/DDBJ whole genome shotgun (WGS) entry which is preliminary data.</text>
</comment>
<dbReference type="EMBL" id="AHKC01018381">
    <property type="protein sequence ID" value="EKF27354.1"/>
    <property type="molecule type" value="Genomic_DNA"/>
</dbReference>
<organism evidence="2 3">
    <name type="scientific">Trypanosoma cruzi marinkellei</name>
    <dbReference type="NCBI Taxonomy" id="85056"/>
    <lineage>
        <taxon>Eukaryota</taxon>
        <taxon>Discoba</taxon>
        <taxon>Euglenozoa</taxon>
        <taxon>Kinetoplastea</taxon>
        <taxon>Metakinetoplastina</taxon>
        <taxon>Trypanosomatida</taxon>
        <taxon>Trypanosomatidae</taxon>
        <taxon>Trypanosoma</taxon>
        <taxon>Schizotrypanum</taxon>
    </lineage>
</organism>
<accession>K2MNY6</accession>
<dbReference type="InterPro" id="IPR013320">
    <property type="entry name" value="ConA-like_dom_sf"/>
</dbReference>
<evidence type="ECO:0000313" key="2">
    <source>
        <dbReference type="EMBL" id="EKF27354.1"/>
    </source>
</evidence>
<dbReference type="AlphaFoldDB" id="K2MNY6"/>
<dbReference type="SUPFAM" id="SSF49899">
    <property type="entry name" value="Concanavalin A-like lectins/glucanases"/>
    <property type="match status" value="1"/>
</dbReference>
<gene>
    <name evidence="2" type="ORF">MOQ_008925</name>
</gene>
<keyword evidence="3" id="KW-1185">Reference proteome</keyword>
<feature type="domain" description="Trans-sialidase C-terminal" evidence="1">
    <location>
        <begin position="1"/>
        <end position="74"/>
    </location>
</feature>